<reference evidence="1" key="1">
    <citation type="submission" date="2020-08" db="EMBL/GenBank/DDBJ databases">
        <title>Multicomponent nature underlies the extraordinary mechanical properties of spider dragline silk.</title>
        <authorList>
            <person name="Kono N."/>
            <person name="Nakamura H."/>
            <person name="Mori M."/>
            <person name="Yoshida Y."/>
            <person name="Ohtoshi R."/>
            <person name="Malay A.D."/>
            <person name="Moran D.A.P."/>
            <person name="Tomita M."/>
            <person name="Numata K."/>
            <person name="Arakawa K."/>
        </authorList>
    </citation>
    <scope>NUCLEOTIDE SEQUENCE</scope>
</reference>
<protein>
    <submittedName>
        <fullName evidence="1">Uncharacterized protein</fullName>
    </submittedName>
</protein>
<evidence type="ECO:0000313" key="1">
    <source>
        <dbReference type="EMBL" id="GFY36260.1"/>
    </source>
</evidence>
<gene>
    <name evidence="1" type="primary">NCL1_53732</name>
    <name evidence="1" type="ORF">TNCV_4846321</name>
</gene>
<dbReference type="AlphaFoldDB" id="A0A8X6WJV8"/>
<comment type="caution">
    <text evidence="1">The sequence shown here is derived from an EMBL/GenBank/DDBJ whole genome shotgun (WGS) entry which is preliminary data.</text>
</comment>
<name>A0A8X6WJV8_TRICX</name>
<sequence>MRGKTARLDCSTVSLSSEELIAGEDDYVSTSSIISGKDILGNFAPLLWYVFASPQPFVGEKISSPNHSSVIFPISGPAATQPMAGLSLLS</sequence>
<keyword evidence="2" id="KW-1185">Reference proteome</keyword>
<evidence type="ECO:0000313" key="2">
    <source>
        <dbReference type="Proteomes" id="UP000887159"/>
    </source>
</evidence>
<proteinExistence type="predicted"/>
<organism evidence="1 2">
    <name type="scientific">Trichonephila clavipes</name>
    <name type="common">Golden silk orbweaver</name>
    <name type="synonym">Nephila clavipes</name>
    <dbReference type="NCBI Taxonomy" id="2585209"/>
    <lineage>
        <taxon>Eukaryota</taxon>
        <taxon>Metazoa</taxon>
        <taxon>Ecdysozoa</taxon>
        <taxon>Arthropoda</taxon>
        <taxon>Chelicerata</taxon>
        <taxon>Arachnida</taxon>
        <taxon>Araneae</taxon>
        <taxon>Araneomorphae</taxon>
        <taxon>Entelegynae</taxon>
        <taxon>Araneoidea</taxon>
        <taxon>Nephilidae</taxon>
        <taxon>Trichonephila</taxon>
    </lineage>
</organism>
<dbReference type="Proteomes" id="UP000887159">
    <property type="component" value="Unassembled WGS sequence"/>
</dbReference>
<dbReference type="EMBL" id="BMAU01021435">
    <property type="protein sequence ID" value="GFY36260.1"/>
    <property type="molecule type" value="Genomic_DNA"/>
</dbReference>
<accession>A0A8X6WJV8</accession>